<feature type="compositionally biased region" description="Polar residues" evidence="1">
    <location>
        <begin position="49"/>
        <end position="61"/>
    </location>
</feature>
<evidence type="ECO:0000313" key="3">
    <source>
        <dbReference type="EMBL" id="CAH9133110.1"/>
    </source>
</evidence>
<protein>
    <submittedName>
        <fullName evidence="3">Uncharacterized protein</fullName>
    </submittedName>
</protein>
<evidence type="ECO:0000313" key="2">
    <source>
        <dbReference type="EMBL" id="CAH9085903.1"/>
    </source>
</evidence>
<feature type="region of interest" description="Disordered" evidence="1">
    <location>
        <begin position="49"/>
        <end position="74"/>
    </location>
</feature>
<proteinExistence type="predicted"/>
<name>A0AAV0FCD9_9ASTE</name>
<evidence type="ECO:0000256" key="1">
    <source>
        <dbReference type="SAM" id="MobiDB-lite"/>
    </source>
</evidence>
<dbReference type="AlphaFoldDB" id="A0AAV0FCD9"/>
<feature type="non-terminal residue" evidence="3">
    <location>
        <position position="140"/>
    </location>
</feature>
<feature type="compositionally biased region" description="Basic and acidic residues" evidence="1">
    <location>
        <begin position="62"/>
        <end position="74"/>
    </location>
</feature>
<organism evidence="3 4">
    <name type="scientific">Cuscuta epithymum</name>
    <dbReference type="NCBI Taxonomy" id="186058"/>
    <lineage>
        <taxon>Eukaryota</taxon>
        <taxon>Viridiplantae</taxon>
        <taxon>Streptophyta</taxon>
        <taxon>Embryophyta</taxon>
        <taxon>Tracheophyta</taxon>
        <taxon>Spermatophyta</taxon>
        <taxon>Magnoliopsida</taxon>
        <taxon>eudicotyledons</taxon>
        <taxon>Gunneridae</taxon>
        <taxon>Pentapetalae</taxon>
        <taxon>asterids</taxon>
        <taxon>lamiids</taxon>
        <taxon>Solanales</taxon>
        <taxon>Convolvulaceae</taxon>
        <taxon>Cuscuteae</taxon>
        <taxon>Cuscuta</taxon>
        <taxon>Cuscuta subgen. Cuscuta</taxon>
    </lineage>
</organism>
<accession>A0AAV0FCD9</accession>
<gene>
    <name evidence="3" type="ORF">CEPIT_LOCUS32692</name>
    <name evidence="2" type="ORF">CEPIT_LOCUS9623</name>
</gene>
<dbReference type="EMBL" id="CAMAPF010000974">
    <property type="protein sequence ID" value="CAH9133110.1"/>
    <property type="molecule type" value="Genomic_DNA"/>
</dbReference>
<keyword evidence="4" id="KW-1185">Reference proteome</keyword>
<dbReference type="EMBL" id="CAMAPF010000055">
    <property type="protein sequence ID" value="CAH9085903.1"/>
    <property type="molecule type" value="Genomic_DNA"/>
</dbReference>
<reference evidence="3" key="1">
    <citation type="submission" date="2022-07" db="EMBL/GenBank/DDBJ databases">
        <authorList>
            <person name="Macas J."/>
            <person name="Novak P."/>
            <person name="Neumann P."/>
        </authorList>
    </citation>
    <scope>NUCLEOTIDE SEQUENCE</scope>
</reference>
<evidence type="ECO:0000313" key="4">
    <source>
        <dbReference type="Proteomes" id="UP001152523"/>
    </source>
</evidence>
<dbReference type="Proteomes" id="UP001152523">
    <property type="component" value="Unassembled WGS sequence"/>
</dbReference>
<comment type="caution">
    <text evidence="3">The sequence shown here is derived from an EMBL/GenBank/DDBJ whole genome shotgun (WGS) entry which is preliminary data.</text>
</comment>
<sequence>MSLLPPSLSASMEYQAAPIDGLTGNFSLFSRTLCVVSANLGKALRPRDSSFSCAQRPQDSTFSERSHRTNAESEQTHPFFLPSWIGWTLRLNKPFIFKRSSLWISQLGQWWRRRRGTWHFSPCFFCKLCFSRLIISGLYY</sequence>